<protein>
    <submittedName>
        <fullName evidence="2">Putative membrane protein</fullName>
    </submittedName>
</protein>
<organism evidence="2 3">
    <name type="scientific">Amycolatopsis endophytica</name>
    <dbReference type="NCBI Taxonomy" id="860233"/>
    <lineage>
        <taxon>Bacteria</taxon>
        <taxon>Bacillati</taxon>
        <taxon>Actinomycetota</taxon>
        <taxon>Actinomycetes</taxon>
        <taxon>Pseudonocardiales</taxon>
        <taxon>Pseudonocardiaceae</taxon>
        <taxon>Amycolatopsis</taxon>
    </lineage>
</organism>
<feature type="transmembrane region" description="Helical" evidence="1">
    <location>
        <begin position="12"/>
        <end position="39"/>
    </location>
</feature>
<evidence type="ECO:0000313" key="2">
    <source>
        <dbReference type="EMBL" id="NYI93666.1"/>
    </source>
</evidence>
<comment type="caution">
    <text evidence="2">The sequence shown here is derived from an EMBL/GenBank/DDBJ whole genome shotgun (WGS) entry which is preliminary data.</text>
</comment>
<keyword evidence="1" id="KW-1133">Transmembrane helix</keyword>
<gene>
    <name evidence="2" type="ORF">HNR02_007041</name>
</gene>
<keyword evidence="3" id="KW-1185">Reference proteome</keyword>
<name>A0A853BGK6_9PSEU</name>
<dbReference type="AlphaFoldDB" id="A0A853BGK6"/>
<reference evidence="2 3" key="1">
    <citation type="submission" date="2020-07" db="EMBL/GenBank/DDBJ databases">
        <title>Sequencing the genomes of 1000 actinobacteria strains.</title>
        <authorList>
            <person name="Klenk H.-P."/>
        </authorList>
    </citation>
    <scope>NUCLEOTIDE SEQUENCE [LARGE SCALE GENOMIC DNA]</scope>
    <source>
        <strain evidence="2 3">DSM 104006</strain>
    </source>
</reference>
<keyword evidence="1" id="KW-0812">Transmembrane</keyword>
<proteinExistence type="predicted"/>
<evidence type="ECO:0000313" key="3">
    <source>
        <dbReference type="Proteomes" id="UP000549616"/>
    </source>
</evidence>
<sequence>MNFTVLGLLSGIVLGLAGAFGGFSAFLIVLVLGALGLLVGRVADGKLDLSQLTGRGRR</sequence>
<dbReference type="EMBL" id="JACCFK010000002">
    <property type="protein sequence ID" value="NYI93666.1"/>
    <property type="molecule type" value="Genomic_DNA"/>
</dbReference>
<evidence type="ECO:0000256" key="1">
    <source>
        <dbReference type="SAM" id="Phobius"/>
    </source>
</evidence>
<dbReference type="Proteomes" id="UP000549616">
    <property type="component" value="Unassembled WGS sequence"/>
</dbReference>
<keyword evidence="1" id="KW-0472">Membrane</keyword>
<accession>A0A853BGK6</accession>
<dbReference type="RefSeq" id="WP_179777811.1">
    <property type="nucleotide sequence ID" value="NZ_JACCFK010000002.1"/>
</dbReference>